<organism evidence="1 2">
    <name type="scientific">Mytilus edulis</name>
    <name type="common">Blue mussel</name>
    <dbReference type="NCBI Taxonomy" id="6550"/>
    <lineage>
        <taxon>Eukaryota</taxon>
        <taxon>Metazoa</taxon>
        <taxon>Spiralia</taxon>
        <taxon>Lophotrochozoa</taxon>
        <taxon>Mollusca</taxon>
        <taxon>Bivalvia</taxon>
        <taxon>Autobranchia</taxon>
        <taxon>Pteriomorphia</taxon>
        <taxon>Mytilida</taxon>
        <taxon>Mytiloidea</taxon>
        <taxon>Mytilidae</taxon>
        <taxon>Mytilinae</taxon>
        <taxon>Mytilus</taxon>
    </lineage>
</organism>
<sequence>MVFGFGIACVCRRHMFGLFKLQHQRFMSNYSMKECLSKVQDFQFSPYLLNNCTIGTSFSEAIVKPVECVADENGNLRNPESIPEDLMSSYISYRVNFKDLFADGFHMLSDSESLGRIYQLAPLFNFLWKKDYHEKCLRKALQEHRDRKKFTESQISMLLAIHLLSQLVFPSDDPGLTDTSIPLPYIMSNDVPDKVVTCPCGCGRTVFYGNTGIGTTALWYGKPDILVFPNGGVCGISGSPVNQMSDFHEFKEEEEQLVEEENELSSLRHMESIRQLAAQAITFSYYQASIQEQNSSNSESFVSLIPTIAISEKGFDVYMYDSVNEIFFRNCGDPLPLWNEQLPANHNATINISSVVTLWMLINHLTLKPAVTPAHVSLFGGSASLGLDKEQIQEIKRTITISKDFPVPDILEKINLTKKKTV</sequence>
<accession>A0A8S3U2I1</accession>
<evidence type="ECO:0000313" key="2">
    <source>
        <dbReference type="Proteomes" id="UP000683360"/>
    </source>
</evidence>
<dbReference type="AlphaFoldDB" id="A0A8S3U2I1"/>
<name>A0A8S3U2I1_MYTED</name>
<comment type="caution">
    <text evidence="1">The sequence shown here is derived from an EMBL/GenBank/DDBJ whole genome shotgun (WGS) entry which is preliminary data.</text>
</comment>
<reference evidence="1" key="1">
    <citation type="submission" date="2021-03" db="EMBL/GenBank/DDBJ databases">
        <authorList>
            <person name="Bekaert M."/>
        </authorList>
    </citation>
    <scope>NUCLEOTIDE SEQUENCE</scope>
</reference>
<proteinExistence type="predicted"/>
<dbReference type="Proteomes" id="UP000683360">
    <property type="component" value="Unassembled WGS sequence"/>
</dbReference>
<gene>
    <name evidence="1" type="ORF">MEDL_52422</name>
</gene>
<dbReference type="OrthoDB" id="6055220at2759"/>
<keyword evidence="2" id="KW-1185">Reference proteome</keyword>
<protein>
    <submittedName>
        <fullName evidence="1">Uncharacterized protein</fullName>
    </submittedName>
</protein>
<evidence type="ECO:0000313" key="1">
    <source>
        <dbReference type="EMBL" id="CAG2240096.1"/>
    </source>
</evidence>
<dbReference type="EMBL" id="CAJPWZ010002547">
    <property type="protein sequence ID" value="CAG2240096.1"/>
    <property type="molecule type" value="Genomic_DNA"/>
</dbReference>